<keyword evidence="9" id="KW-1133">Transmembrane helix</keyword>
<dbReference type="Proteomes" id="UP001061958">
    <property type="component" value="Unassembled WGS sequence"/>
</dbReference>
<reference evidence="10" key="1">
    <citation type="journal article" date="2022" name="Proc. Natl. Acad. Sci. U.S.A.">
        <title>Life cycle and functional genomics of the unicellular red alga Galdieria for elucidating algal and plant evolution and industrial use.</title>
        <authorList>
            <person name="Hirooka S."/>
            <person name="Itabashi T."/>
            <person name="Ichinose T.M."/>
            <person name="Onuma R."/>
            <person name="Fujiwara T."/>
            <person name="Yamashita S."/>
            <person name="Jong L.W."/>
            <person name="Tomita R."/>
            <person name="Iwane A.H."/>
            <person name="Miyagishima S.Y."/>
        </authorList>
    </citation>
    <scope>NUCLEOTIDE SEQUENCE</scope>
    <source>
        <strain evidence="10">NBRC 102759</strain>
    </source>
</reference>
<evidence type="ECO:0000256" key="9">
    <source>
        <dbReference type="SAM" id="Phobius"/>
    </source>
</evidence>
<evidence type="ECO:0000313" key="12">
    <source>
        <dbReference type="Proteomes" id="UP001061958"/>
    </source>
</evidence>
<reference evidence="10" key="2">
    <citation type="submission" date="2022-01" db="EMBL/GenBank/DDBJ databases">
        <authorList>
            <person name="Hirooka S."/>
            <person name="Miyagishima S.Y."/>
        </authorList>
    </citation>
    <scope>NUCLEOTIDE SEQUENCE</scope>
    <source>
        <strain evidence="10">NBRC 102759</strain>
    </source>
</reference>
<dbReference type="GO" id="GO:0005506">
    <property type="term" value="F:iron ion binding"/>
    <property type="evidence" value="ECO:0007669"/>
    <property type="project" value="InterPro"/>
</dbReference>
<dbReference type="SUPFAM" id="SSF48264">
    <property type="entry name" value="Cytochrome P450"/>
    <property type="match status" value="1"/>
</dbReference>
<accession>A0A9C7PYM6</accession>
<evidence type="ECO:0000256" key="8">
    <source>
        <dbReference type="RuleBase" id="RU000461"/>
    </source>
</evidence>
<keyword evidence="2 7" id="KW-0349">Heme</keyword>
<dbReference type="OrthoDB" id="1480at2759"/>
<comment type="similarity">
    <text evidence="1 8">Belongs to the cytochrome P450 family.</text>
</comment>
<dbReference type="InterPro" id="IPR002401">
    <property type="entry name" value="Cyt_P450_E_grp-I"/>
</dbReference>
<evidence type="ECO:0000313" key="11">
    <source>
        <dbReference type="EMBL" id="GJQ12909.1"/>
    </source>
</evidence>
<dbReference type="PROSITE" id="PS00086">
    <property type="entry name" value="CYTOCHROME_P450"/>
    <property type="match status" value="1"/>
</dbReference>
<feature type="binding site" description="axial binding residue" evidence="7">
    <location>
        <position position="448"/>
    </location>
    <ligand>
        <name>heme</name>
        <dbReference type="ChEBI" id="CHEBI:30413"/>
    </ligand>
    <ligandPart>
        <name>Fe</name>
        <dbReference type="ChEBI" id="CHEBI:18248"/>
    </ligandPart>
</feature>
<dbReference type="PRINTS" id="PR00385">
    <property type="entry name" value="P450"/>
</dbReference>
<dbReference type="PANTHER" id="PTHR24291:SF50">
    <property type="entry name" value="BIFUNCTIONAL ALBAFLAVENONE MONOOXYGENASE_TERPENE SYNTHASE"/>
    <property type="match status" value="1"/>
</dbReference>
<feature type="transmembrane region" description="Helical" evidence="9">
    <location>
        <begin position="20"/>
        <end position="40"/>
    </location>
</feature>
<evidence type="ECO:0000256" key="4">
    <source>
        <dbReference type="ARBA" id="ARBA00023002"/>
    </source>
</evidence>
<dbReference type="PRINTS" id="PR00463">
    <property type="entry name" value="EP450I"/>
</dbReference>
<dbReference type="InterPro" id="IPR017972">
    <property type="entry name" value="Cyt_P450_CS"/>
</dbReference>
<keyword evidence="5 7" id="KW-0408">Iron</keyword>
<comment type="caution">
    <text evidence="10">The sequence shown here is derived from an EMBL/GenBank/DDBJ whole genome shotgun (WGS) entry which is preliminary data.</text>
</comment>
<dbReference type="GO" id="GO:0016705">
    <property type="term" value="F:oxidoreductase activity, acting on paired donors, with incorporation or reduction of molecular oxygen"/>
    <property type="evidence" value="ECO:0007669"/>
    <property type="project" value="InterPro"/>
</dbReference>
<name>A0A9C7PYM6_9RHOD</name>
<dbReference type="PANTHER" id="PTHR24291">
    <property type="entry name" value="CYTOCHROME P450 FAMILY 4"/>
    <property type="match status" value="1"/>
</dbReference>
<dbReference type="AlphaFoldDB" id="A0A9C7PYM6"/>
<organism evidence="10 12">
    <name type="scientific">Galdieria partita</name>
    <dbReference type="NCBI Taxonomy" id="83374"/>
    <lineage>
        <taxon>Eukaryota</taxon>
        <taxon>Rhodophyta</taxon>
        <taxon>Bangiophyceae</taxon>
        <taxon>Galdieriales</taxon>
        <taxon>Galdieriaceae</taxon>
        <taxon>Galdieria</taxon>
    </lineage>
</organism>
<dbReference type="InterPro" id="IPR036396">
    <property type="entry name" value="Cyt_P450_sf"/>
</dbReference>
<evidence type="ECO:0000256" key="6">
    <source>
        <dbReference type="ARBA" id="ARBA00023033"/>
    </source>
</evidence>
<dbReference type="EMBL" id="BQMJ01000038">
    <property type="protein sequence ID" value="GJQ12909.1"/>
    <property type="molecule type" value="Genomic_DNA"/>
</dbReference>
<evidence type="ECO:0000256" key="3">
    <source>
        <dbReference type="ARBA" id="ARBA00022723"/>
    </source>
</evidence>
<keyword evidence="6 8" id="KW-0503">Monooxygenase</keyword>
<sequence length="523" mass="60538">MKSWIQVSFVQLNNSLSHDGSQVFALFIFTALVWILYKCLKYVYPYWRFRNIPGPPPKWPIGNIFELLKKPGQEHRLLLQYAKRYGPTFQLWYLNRRTVIVANPEDAKFVLATRNYPKSPIFCRCFSPLGHGLLTLSQQEHSVQRKAISQRFNEEFLQSLHHHLTAELEVFITQVDALCDTERVVDLDALISALTLDVIARTAFGVSFSTQTSQQHPMPCAVLTLLDELVNNMIFYPYRFWLPQITQKRLNEALTVIHKFCSMVIDLRLQESREEKANRVRDLLDIFLESEETRDNVIAHVATFMLAGHDTTSHTLSFCMYEIAQNRDIERKLQEESDRFIAPQDRIVPFEQVGHLDYTRMVWNEALRTHPAAANTSVRCADRDDILPGSGIPITKGTGLMVSSYLIHHLPQYWEDPDSFIPERHTKEAVRQRSPYHFLPFSRGSRNCIGQFVANHEALTILSSIYKRYEIRLAVDAQEIEEYFRVTMKPHCRVSVGSEGKKDPSLDAHLGLPVKIYTRKCHS</sequence>
<dbReference type="GO" id="GO:0020037">
    <property type="term" value="F:heme binding"/>
    <property type="evidence" value="ECO:0007669"/>
    <property type="project" value="InterPro"/>
</dbReference>
<dbReference type="GO" id="GO:0004497">
    <property type="term" value="F:monooxygenase activity"/>
    <property type="evidence" value="ECO:0007669"/>
    <property type="project" value="UniProtKB-KW"/>
</dbReference>
<evidence type="ECO:0000313" key="10">
    <source>
        <dbReference type="EMBL" id="GJQ12301.1"/>
    </source>
</evidence>
<gene>
    <name evidence="10" type="ORF">GpartN1_g4092.t1</name>
    <name evidence="11" type="ORF">GpartN1_g4700.t1</name>
</gene>
<protein>
    <recommendedName>
        <fullName evidence="13">Cytochrome P450</fullName>
    </recommendedName>
</protein>
<dbReference type="InterPro" id="IPR050196">
    <property type="entry name" value="Cytochrome_P450_Monoox"/>
</dbReference>
<evidence type="ECO:0000256" key="2">
    <source>
        <dbReference type="ARBA" id="ARBA00022617"/>
    </source>
</evidence>
<keyword evidence="3 7" id="KW-0479">Metal-binding</keyword>
<keyword evidence="12" id="KW-1185">Reference proteome</keyword>
<evidence type="ECO:0000256" key="7">
    <source>
        <dbReference type="PIRSR" id="PIRSR602401-1"/>
    </source>
</evidence>
<evidence type="ECO:0008006" key="13">
    <source>
        <dbReference type="Google" id="ProtNLM"/>
    </source>
</evidence>
<comment type="cofactor">
    <cofactor evidence="7">
        <name>heme</name>
        <dbReference type="ChEBI" id="CHEBI:30413"/>
    </cofactor>
</comment>
<keyword evidence="9" id="KW-0812">Transmembrane</keyword>
<dbReference type="Gene3D" id="1.10.630.10">
    <property type="entry name" value="Cytochrome P450"/>
    <property type="match status" value="1"/>
</dbReference>
<dbReference type="InterPro" id="IPR001128">
    <property type="entry name" value="Cyt_P450"/>
</dbReference>
<keyword evidence="4 8" id="KW-0560">Oxidoreductase</keyword>
<evidence type="ECO:0000256" key="5">
    <source>
        <dbReference type="ARBA" id="ARBA00023004"/>
    </source>
</evidence>
<evidence type="ECO:0000256" key="1">
    <source>
        <dbReference type="ARBA" id="ARBA00010617"/>
    </source>
</evidence>
<keyword evidence="9" id="KW-0472">Membrane</keyword>
<dbReference type="EMBL" id="BQMJ01000032">
    <property type="protein sequence ID" value="GJQ12301.1"/>
    <property type="molecule type" value="Genomic_DNA"/>
</dbReference>
<proteinExistence type="inferred from homology"/>
<dbReference type="Pfam" id="PF00067">
    <property type="entry name" value="p450"/>
    <property type="match status" value="1"/>
</dbReference>